<evidence type="ECO:0000256" key="1">
    <source>
        <dbReference type="SAM" id="MobiDB-lite"/>
    </source>
</evidence>
<gene>
    <name evidence="2" type="ORF">DAPPUDRAFT_109267</name>
</gene>
<dbReference type="HOGENOM" id="CLU_2266412_0_0_1"/>
<evidence type="ECO:0000313" key="3">
    <source>
        <dbReference type="Proteomes" id="UP000000305"/>
    </source>
</evidence>
<keyword evidence="3" id="KW-1185">Reference proteome</keyword>
<feature type="region of interest" description="Disordered" evidence="1">
    <location>
        <begin position="47"/>
        <end position="78"/>
    </location>
</feature>
<dbReference type="Proteomes" id="UP000000305">
    <property type="component" value="Unassembled WGS sequence"/>
</dbReference>
<accession>E9H2H4</accession>
<evidence type="ECO:0000313" key="2">
    <source>
        <dbReference type="EMBL" id="EFX74068.1"/>
    </source>
</evidence>
<proteinExistence type="predicted"/>
<dbReference type="KEGG" id="dpx:DAPPUDRAFT_109267"/>
<reference evidence="2 3" key="1">
    <citation type="journal article" date="2011" name="Science">
        <title>The ecoresponsive genome of Daphnia pulex.</title>
        <authorList>
            <person name="Colbourne J.K."/>
            <person name="Pfrender M.E."/>
            <person name="Gilbert D."/>
            <person name="Thomas W.K."/>
            <person name="Tucker A."/>
            <person name="Oakley T.H."/>
            <person name="Tokishita S."/>
            <person name="Aerts A."/>
            <person name="Arnold G.J."/>
            <person name="Basu M.K."/>
            <person name="Bauer D.J."/>
            <person name="Caceres C.E."/>
            <person name="Carmel L."/>
            <person name="Casola C."/>
            <person name="Choi J.H."/>
            <person name="Detter J.C."/>
            <person name="Dong Q."/>
            <person name="Dusheyko S."/>
            <person name="Eads B.D."/>
            <person name="Frohlich T."/>
            <person name="Geiler-Samerotte K.A."/>
            <person name="Gerlach D."/>
            <person name="Hatcher P."/>
            <person name="Jogdeo S."/>
            <person name="Krijgsveld J."/>
            <person name="Kriventseva E.V."/>
            <person name="Kultz D."/>
            <person name="Laforsch C."/>
            <person name="Lindquist E."/>
            <person name="Lopez J."/>
            <person name="Manak J.R."/>
            <person name="Muller J."/>
            <person name="Pangilinan J."/>
            <person name="Patwardhan R.P."/>
            <person name="Pitluck S."/>
            <person name="Pritham E.J."/>
            <person name="Rechtsteiner A."/>
            <person name="Rho M."/>
            <person name="Rogozin I.B."/>
            <person name="Sakarya O."/>
            <person name="Salamov A."/>
            <person name="Schaack S."/>
            <person name="Shapiro H."/>
            <person name="Shiga Y."/>
            <person name="Skalitzky C."/>
            <person name="Smith Z."/>
            <person name="Souvorov A."/>
            <person name="Sung W."/>
            <person name="Tang Z."/>
            <person name="Tsuchiya D."/>
            <person name="Tu H."/>
            <person name="Vos H."/>
            <person name="Wang M."/>
            <person name="Wolf Y.I."/>
            <person name="Yamagata H."/>
            <person name="Yamada T."/>
            <person name="Ye Y."/>
            <person name="Shaw J.R."/>
            <person name="Andrews J."/>
            <person name="Crease T.J."/>
            <person name="Tang H."/>
            <person name="Lucas S.M."/>
            <person name="Robertson H.M."/>
            <person name="Bork P."/>
            <person name="Koonin E.V."/>
            <person name="Zdobnov E.M."/>
            <person name="Grigoriev I.V."/>
            <person name="Lynch M."/>
            <person name="Boore J.L."/>
        </authorList>
    </citation>
    <scope>NUCLEOTIDE SEQUENCE [LARGE SCALE GENOMIC DNA]</scope>
</reference>
<organism evidence="2 3">
    <name type="scientific">Daphnia pulex</name>
    <name type="common">Water flea</name>
    <dbReference type="NCBI Taxonomy" id="6669"/>
    <lineage>
        <taxon>Eukaryota</taxon>
        <taxon>Metazoa</taxon>
        <taxon>Ecdysozoa</taxon>
        <taxon>Arthropoda</taxon>
        <taxon>Crustacea</taxon>
        <taxon>Branchiopoda</taxon>
        <taxon>Diplostraca</taxon>
        <taxon>Cladocera</taxon>
        <taxon>Anomopoda</taxon>
        <taxon>Daphniidae</taxon>
        <taxon>Daphnia</taxon>
    </lineage>
</organism>
<dbReference type="EMBL" id="GL732586">
    <property type="protein sequence ID" value="EFX74068.1"/>
    <property type="molecule type" value="Genomic_DNA"/>
</dbReference>
<dbReference type="InParanoid" id="E9H2H4"/>
<name>E9H2H4_DAPPU</name>
<protein>
    <submittedName>
        <fullName evidence="2">Uncharacterized protein</fullName>
    </submittedName>
</protein>
<sequence length="103" mass="11873">MLSTNSKLSPSYGRRNIWSCGYWCRKIILWPLMQFYLRERWNWTFNGSHDDTKSSTSRPLDEDESPDDPSPPDAAATAKGCDRCRYHSHTTEASVPATNQLFN</sequence>
<dbReference type="AlphaFoldDB" id="E9H2H4"/>